<feature type="compositionally biased region" description="Basic and acidic residues" evidence="2">
    <location>
        <begin position="287"/>
        <end position="306"/>
    </location>
</feature>
<evidence type="ECO:0000313" key="5">
    <source>
        <dbReference type="EMBL" id="OAE34294.1"/>
    </source>
</evidence>
<sequence length="458" mass="50173">MRIRKRRAQEVDRLPTEPSGSSAAALHRADHNDRVEIGSERFELVTRSGGEAAALSLVLLAAEGVPHIAQEYKTRQNFFRRDSGVRSRYQTQSADSLSRKEKADRSSNNNAKEDIYVRSLSEVACLVLSGYILLFPAAVGKAILSITSVILISRPHQDNSPQKEAGSHHKYILNVSQAGDLPTEKIGGDEEKLARTDSDFEDGSSHPSNQPEGSLTHSLCCIFAELPGNVGLSAREALSKIQERGLPGLIEGEGVPSVQVAKIMRSNPCFVPVRGGKYLFSRFPERVDSERNERAPNACPKDESHKTRGAKSQSESGNGRISSSSKDVPPTITEKEVTGISGPSQIDVVGTRCTRVDGRSWQCRRTSMPGFSLCEHHHLQLSSQSRRQRNFQRAFNQSSRKRLRKGEKRGDAKGEAQDGNRTANAESGRRKVVKARSLEAIVRGTVDVGSVNSSPSIR</sequence>
<keyword evidence="3" id="KW-0472">Membrane</keyword>
<accession>A0A176WN48</accession>
<feature type="domain" description="WRC" evidence="4">
    <location>
        <begin position="347"/>
        <end position="393"/>
    </location>
</feature>
<protein>
    <recommendedName>
        <fullName evidence="4">WRC domain-containing protein</fullName>
    </recommendedName>
</protein>
<feature type="region of interest" description="Disordered" evidence="2">
    <location>
        <begin position="1"/>
        <end position="32"/>
    </location>
</feature>
<reference evidence="5" key="1">
    <citation type="submission" date="2016-03" db="EMBL/GenBank/DDBJ databases">
        <title>Mechanisms controlling the formation of the plant cell surface in tip-growing cells are functionally conserved among land plants.</title>
        <authorList>
            <person name="Honkanen S."/>
            <person name="Jones V.A."/>
            <person name="Morieri G."/>
            <person name="Champion C."/>
            <person name="Hetherington A.J."/>
            <person name="Kelly S."/>
            <person name="Saint-Marcoux D."/>
            <person name="Proust H."/>
            <person name="Prescott H."/>
            <person name="Dolan L."/>
        </authorList>
    </citation>
    <scope>NUCLEOTIDE SEQUENCE [LARGE SCALE GENOMIC DNA]</scope>
    <source>
        <tissue evidence="5">Whole gametophyte</tissue>
    </source>
</reference>
<dbReference type="PROSITE" id="PS51667">
    <property type="entry name" value="WRC"/>
    <property type="match status" value="1"/>
</dbReference>
<evidence type="ECO:0000256" key="3">
    <source>
        <dbReference type="SAM" id="Phobius"/>
    </source>
</evidence>
<name>A0A176WN48_MARPO</name>
<proteinExistence type="predicted"/>
<keyword evidence="6" id="KW-1185">Reference proteome</keyword>
<gene>
    <name evidence="5" type="ORF">AXG93_1757s1130</name>
</gene>
<dbReference type="AlphaFoldDB" id="A0A176WN48"/>
<dbReference type="EMBL" id="LVLJ01000428">
    <property type="protein sequence ID" value="OAE34294.1"/>
    <property type="molecule type" value="Genomic_DNA"/>
</dbReference>
<evidence type="ECO:0000256" key="2">
    <source>
        <dbReference type="SAM" id="MobiDB-lite"/>
    </source>
</evidence>
<keyword evidence="3" id="KW-1133">Transmembrane helix</keyword>
<keyword evidence="1" id="KW-0539">Nucleus</keyword>
<organism evidence="5 6">
    <name type="scientific">Marchantia polymorpha subsp. ruderalis</name>
    <dbReference type="NCBI Taxonomy" id="1480154"/>
    <lineage>
        <taxon>Eukaryota</taxon>
        <taxon>Viridiplantae</taxon>
        <taxon>Streptophyta</taxon>
        <taxon>Embryophyta</taxon>
        <taxon>Marchantiophyta</taxon>
        <taxon>Marchantiopsida</taxon>
        <taxon>Marchantiidae</taxon>
        <taxon>Marchantiales</taxon>
        <taxon>Marchantiaceae</taxon>
        <taxon>Marchantia</taxon>
    </lineage>
</organism>
<feature type="compositionally biased region" description="Low complexity" evidence="2">
    <location>
        <begin position="312"/>
        <end position="325"/>
    </location>
</feature>
<evidence type="ECO:0000259" key="4">
    <source>
        <dbReference type="PROSITE" id="PS51667"/>
    </source>
</evidence>
<evidence type="ECO:0000256" key="1">
    <source>
        <dbReference type="ARBA" id="ARBA00023242"/>
    </source>
</evidence>
<feature type="compositionally biased region" description="Basic and acidic residues" evidence="2">
    <location>
        <begin position="408"/>
        <end position="418"/>
    </location>
</feature>
<dbReference type="InterPro" id="IPR014977">
    <property type="entry name" value="WRC_dom"/>
</dbReference>
<feature type="compositionally biased region" description="Basic and acidic residues" evidence="2">
    <location>
        <begin position="97"/>
        <end position="108"/>
    </location>
</feature>
<feature type="region of interest" description="Disordered" evidence="2">
    <location>
        <begin position="287"/>
        <end position="344"/>
    </location>
</feature>
<dbReference type="Proteomes" id="UP000077202">
    <property type="component" value="Unassembled WGS sequence"/>
</dbReference>
<feature type="region of interest" description="Disordered" evidence="2">
    <location>
        <begin position="383"/>
        <end position="433"/>
    </location>
</feature>
<feature type="region of interest" description="Disordered" evidence="2">
    <location>
        <begin position="83"/>
        <end position="108"/>
    </location>
</feature>
<feature type="transmembrane region" description="Helical" evidence="3">
    <location>
        <begin position="123"/>
        <end position="152"/>
    </location>
</feature>
<comment type="caution">
    <text evidence="5">The sequence shown here is derived from an EMBL/GenBank/DDBJ whole genome shotgun (WGS) entry which is preliminary data.</text>
</comment>
<dbReference type="Pfam" id="PF08879">
    <property type="entry name" value="WRC"/>
    <property type="match status" value="1"/>
</dbReference>
<evidence type="ECO:0000313" key="6">
    <source>
        <dbReference type="Proteomes" id="UP000077202"/>
    </source>
</evidence>
<keyword evidence="3" id="KW-0812">Transmembrane</keyword>
<dbReference type="PANTHER" id="PTHR34122">
    <property type="entry name" value="EXPRESSED PROTEIN-RELATED"/>
    <property type="match status" value="1"/>
</dbReference>
<dbReference type="PANTHER" id="PTHR34122:SF4">
    <property type="entry name" value="WRC DOMAIN-CONTAINING PROTEIN"/>
    <property type="match status" value="1"/>
</dbReference>